<evidence type="ECO:0000256" key="3">
    <source>
        <dbReference type="ARBA" id="ARBA00022900"/>
    </source>
</evidence>
<keyword evidence="3" id="KW-0722">Serine protease inhibitor</keyword>
<dbReference type="GO" id="GO:0005615">
    <property type="term" value="C:extracellular space"/>
    <property type="evidence" value="ECO:0007669"/>
    <property type="project" value="InterPro"/>
</dbReference>
<evidence type="ECO:0000256" key="1">
    <source>
        <dbReference type="ARBA" id="ARBA00009500"/>
    </source>
</evidence>
<dbReference type="SUPFAM" id="SSF56574">
    <property type="entry name" value="Serpins"/>
    <property type="match status" value="2"/>
</dbReference>
<keyword evidence="7" id="KW-1185">Reference proteome</keyword>
<comment type="similarity">
    <text evidence="1 4">Belongs to the serpin family.</text>
</comment>
<comment type="caution">
    <text evidence="6">The sequence shown here is derived from an EMBL/GenBank/DDBJ whole genome shotgun (WGS) entry which is preliminary data.</text>
</comment>
<gene>
    <name evidence="6" type="ORF">Ocin01_13169</name>
</gene>
<accession>A0A1D2MKN0</accession>
<evidence type="ECO:0000256" key="4">
    <source>
        <dbReference type="RuleBase" id="RU000411"/>
    </source>
</evidence>
<dbReference type="Proteomes" id="UP000094527">
    <property type="component" value="Unassembled WGS sequence"/>
</dbReference>
<protein>
    <submittedName>
        <fullName evidence="6">Neuroserpin</fullName>
    </submittedName>
</protein>
<feature type="domain" description="Serpin" evidence="5">
    <location>
        <begin position="16"/>
        <end position="390"/>
    </location>
</feature>
<evidence type="ECO:0000313" key="6">
    <source>
        <dbReference type="EMBL" id="ODM93513.1"/>
    </source>
</evidence>
<dbReference type="InterPro" id="IPR000215">
    <property type="entry name" value="Serpin_fam"/>
</dbReference>
<proteinExistence type="inferred from homology"/>
<dbReference type="CDD" id="cd19601">
    <property type="entry name" value="serpin42Da-like"/>
    <property type="match status" value="2"/>
</dbReference>
<dbReference type="InterPro" id="IPR042185">
    <property type="entry name" value="Serpin_sf_2"/>
</dbReference>
<dbReference type="Gene3D" id="2.30.39.10">
    <property type="entry name" value="Alpha-1-antitrypsin, domain 1"/>
    <property type="match status" value="2"/>
</dbReference>
<dbReference type="Pfam" id="PF00079">
    <property type="entry name" value="Serpin"/>
    <property type="match status" value="1"/>
</dbReference>
<dbReference type="InterPro" id="IPR036186">
    <property type="entry name" value="Serpin_sf"/>
</dbReference>
<dbReference type="SMART" id="SM00093">
    <property type="entry name" value="SERPIN"/>
    <property type="match status" value="2"/>
</dbReference>
<dbReference type="STRING" id="48709.A0A1D2MKN0"/>
<keyword evidence="2" id="KW-0646">Protease inhibitor</keyword>
<dbReference type="OrthoDB" id="671595at2759"/>
<dbReference type="PANTHER" id="PTHR11461:SF211">
    <property type="entry name" value="GH10112P-RELATED"/>
    <property type="match status" value="1"/>
</dbReference>
<name>A0A1D2MKN0_ORCCI</name>
<reference evidence="6 7" key="1">
    <citation type="journal article" date="2016" name="Genome Biol. Evol.">
        <title>Gene Family Evolution Reflects Adaptation to Soil Environmental Stressors in the Genome of the Collembolan Orchesella cincta.</title>
        <authorList>
            <person name="Faddeeva-Vakhrusheva A."/>
            <person name="Derks M.F."/>
            <person name="Anvar S.Y."/>
            <person name="Agamennone V."/>
            <person name="Suring W."/>
            <person name="Smit S."/>
            <person name="van Straalen N.M."/>
            <person name="Roelofs D."/>
        </authorList>
    </citation>
    <scope>NUCLEOTIDE SEQUENCE [LARGE SCALE GENOMIC DNA]</scope>
    <source>
        <tissue evidence="6">Mixed pool</tissue>
    </source>
</reference>
<evidence type="ECO:0000259" key="5">
    <source>
        <dbReference type="SMART" id="SM00093"/>
    </source>
</evidence>
<dbReference type="EMBL" id="LJIJ01000965">
    <property type="protein sequence ID" value="ODM93513.1"/>
    <property type="molecule type" value="Genomic_DNA"/>
</dbReference>
<dbReference type="PANTHER" id="PTHR11461">
    <property type="entry name" value="SERINE PROTEASE INHIBITOR, SERPIN"/>
    <property type="match status" value="1"/>
</dbReference>
<evidence type="ECO:0000256" key="2">
    <source>
        <dbReference type="ARBA" id="ARBA00022690"/>
    </source>
</evidence>
<dbReference type="InterPro" id="IPR023796">
    <property type="entry name" value="Serpin_dom"/>
</dbReference>
<sequence length="744" mass="81499">MADSAILSTANNDFTADLYKALFPEHSSGNLIFSPFSLNAVLGMVGLGAKGNTRDEIFRGLRFTENSEEAIAKSYHSVISGFQKAMSPETFTLLTANRVYSQAGFGLNQAYVNLIKDHFLADFEQLDFSTSENCKAAAATINKWVESTTNNKIKDLISEDSLNSLTRLVLVNGIYFKGLWEHQFKPDNTSKAQFRTSESNNVEVDMMYIQEKFPYAELPELDAEAVALPYKGGRLSMVIVLPRAVDGLSKLQESIGSILQGGKSLVSDRLTKTDKIELSLPKFKIEATLGNLTDVLQALGIKAMFSIPPADFSGIPEGENPGLFVSSVVQKAFIEVNEEGAEAAAATGAVMMMRCLPITIPFVVDRPFYYQIVDHANGELVLFSGHCNDPTNLGTVLALISFGAKGNTKTEILRGLKIAGNNDDGTGEGYRTLINDYQKISTPATFALLMANKIYSQTGFSLDKNFANALKKYFSVDFEQLDFSSADKCKEAIKKINTWVETTTKSKIKELIPSGVIDSNTRLVVVNGIYFKGMWEHRFNPKKTSKAKFRISESQQVDVDMMFIEEKFASGELPELDADAVALPYKGGRLSMVIILPKTVNGLAKIQSSIGSLLLGGKSLVKERLTVTQTVELHLPKFKIESTINNLKEVLQTLGMKSMFSATDADFGGISTGKNPGLYVSSIIQKAFIEVNEEGTEAAGVVMMARSMPITIPFDVIHPFYYQIVDNANGDLVLFSGHCIDPAK</sequence>
<dbReference type="InterPro" id="IPR042178">
    <property type="entry name" value="Serpin_sf_1"/>
</dbReference>
<organism evidence="6 7">
    <name type="scientific">Orchesella cincta</name>
    <name type="common">Springtail</name>
    <name type="synonym">Podura cincta</name>
    <dbReference type="NCBI Taxonomy" id="48709"/>
    <lineage>
        <taxon>Eukaryota</taxon>
        <taxon>Metazoa</taxon>
        <taxon>Ecdysozoa</taxon>
        <taxon>Arthropoda</taxon>
        <taxon>Hexapoda</taxon>
        <taxon>Collembola</taxon>
        <taxon>Entomobryomorpha</taxon>
        <taxon>Entomobryoidea</taxon>
        <taxon>Orchesellidae</taxon>
        <taxon>Orchesellinae</taxon>
        <taxon>Orchesella</taxon>
    </lineage>
</organism>
<dbReference type="GO" id="GO:0004867">
    <property type="term" value="F:serine-type endopeptidase inhibitor activity"/>
    <property type="evidence" value="ECO:0007669"/>
    <property type="project" value="UniProtKB-KW"/>
</dbReference>
<dbReference type="AlphaFoldDB" id="A0A1D2MKN0"/>
<dbReference type="Gene3D" id="3.30.497.10">
    <property type="entry name" value="Antithrombin, subunit I, domain 2"/>
    <property type="match status" value="2"/>
</dbReference>
<feature type="domain" description="Serpin" evidence="5">
    <location>
        <begin position="391"/>
        <end position="742"/>
    </location>
</feature>
<evidence type="ECO:0000313" key="7">
    <source>
        <dbReference type="Proteomes" id="UP000094527"/>
    </source>
</evidence>
<dbReference type="OMA" id="KYFHSEA"/>